<dbReference type="GO" id="GO:0004821">
    <property type="term" value="F:histidine-tRNA ligase activity"/>
    <property type="evidence" value="ECO:0007669"/>
    <property type="project" value="TreeGrafter"/>
</dbReference>
<dbReference type="EMBL" id="CP000916">
    <property type="protein sequence ID" value="ACM23699.1"/>
    <property type="molecule type" value="Genomic_DNA"/>
</dbReference>
<organism evidence="2 3">
    <name type="scientific">Thermotoga neapolitana (strain ATCC 49049 / DSM 4359 / NBRC 107923 / NS-E)</name>
    <dbReference type="NCBI Taxonomy" id="309803"/>
    <lineage>
        <taxon>Bacteria</taxon>
        <taxon>Thermotogati</taxon>
        <taxon>Thermotogota</taxon>
        <taxon>Thermotogae</taxon>
        <taxon>Thermotogales</taxon>
        <taxon>Thermotogaceae</taxon>
        <taxon>Thermotoga</taxon>
    </lineage>
</organism>
<dbReference type="SUPFAM" id="SSF55681">
    <property type="entry name" value="Class II aaRS and biotin synthetases"/>
    <property type="match status" value="1"/>
</dbReference>
<evidence type="ECO:0000313" key="2">
    <source>
        <dbReference type="EMBL" id="ACM23699.1"/>
    </source>
</evidence>
<dbReference type="InterPro" id="IPR045864">
    <property type="entry name" value="aa-tRNA-synth_II/BPL/LPL"/>
</dbReference>
<dbReference type="Proteomes" id="UP000000445">
    <property type="component" value="Chromosome"/>
</dbReference>
<reference evidence="2 3" key="1">
    <citation type="journal article" date="2009" name="Biosci. Biotechnol. Biochem.">
        <title>WeGAS: a web-based microbial genome annotation system.</title>
        <authorList>
            <person name="Lee D."/>
            <person name="Seo H."/>
            <person name="Park C."/>
            <person name="Park K."/>
        </authorList>
    </citation>
    <scope>NUCLEOTIDE SEQUENCE [LARGE SCALE GENOMIC DNA]</scope>
    <source>
        <strain evidence="3">ATCC 49049 / DSM 4359 / NBRC 107923 / NS-E</strain>
    </source>
</reference>
<proteinExistence type="predicted"/>
<dbReference type="STRING" id="309803.CTN_1523"/>
<protein>
    <submittedName>
        <fullName evidence="2">ATP phosphoribosyltransferase regulatory subunit</fullName>
    </submittedName>
</protein>
<dbReference type="KEGG" id="tna:CTN_1523"/>
<dbReference type="Gene3D" id="3.30.930.10">
    <property type="entry name" value="Bira Bifunctional Protein, Domain 2"/>
    <property type="match status" value="1"/>
</dbReference>
<gene>
    <name evidence="2" type="ordered locus">CTN_1523</name>
</gene>
<sequence>MTWDYSSTGFFKRIIQNGEFPNKNGRIRLKGAMKHEDSKENHKNVCFYTPSSPLRPGGFSTGSLAVRNRTGHVEKTWPFCLFEEVDFLDFEKVISFYRKASKVGYAPFFSPAFEKMESVSGESDFFLDRKGNLYRVRSDFTKSVLNHRKKQAFTSKMKVWYADFVYRYFGEEMVAEYQLGLENIPRESLNDTFEVLEIITESVLEMFTGPLIVEIGHTKVYEDLLRTVPKDIHEKVLNLIDTKNLAEIEFLSRMKGIDLSRIEKIIEDSIYRRSPENLEGMNLPSSVKEDLLSVSSFLQRRFPSVLVEVDLTLARTIEEYSGVIFTIYDTSASKLVAAGGEYSINGEKGVGGSIFLEGKTC</sequence>
<dbReference type="GO" id="GO:0006427">
    <property type="term" value="P:histidyl-tRNA aminoacylation"/>
    <property type="evidence" value="ECO:0007669"/>
    <property type="project" value="TreeGrafter"/>
</dbReference>
<evidence type="ECO:0000259" key="1">
    <source>
        <dbReference type="Pfam" id="PF13393"/>
    </source>
</evidence>
<keyword evidence="2" id="KW-0808">Transferase</keyword>
<dbReference type="GO" id="GO:0016757">
    <property type="term" value="F:glycosyltransferase activity"/>
    <property type="evidence" value="ECO:0007669"/>
    <property type="project" value="UniProtKB-KW"/>
</dbReference>
<keyword evidence="2" id="KW-0328">Glycosyltransferase</keyword>
<dbReference type="Pfam" id="PF13393">
    <property type="entry name" value="tRNA-synt_His"/>
    <property type="match status" value="1"/>
</dbReference>
<dbReference type="HOGENOM" id="CLU_946406_0_0_0"/>
<accession>B9K9R6</accession>
<feature type="domain" description="Class II Histidinyl-tRNA synthetase (HisRS)-like catalytic core" evidence="1">
    <location>
        <begin position="100"/>
        <end position="346"/>
    </location>
</feature>
<dbReference type="PANTHER" id="PTHR43707">
    <property type="entry name" value="HISTIDYL-TRNA SYNTHETASE"/>
    <property type="match status" value="1"/>
</dbReference>
<name>B9K9R6_THENN</name>
<keyword evidence="3" id="KW-1185">Reference proteome</keyword>
<dbReference type="InterPro" id="IPR041715">
    <property type="entry name" value="HisRS-like_core"/>
</dbReference>
<evidence type="ECO:0000313" key="3">
    <source>
        <dbReference type="Proteomes" id="UP000000445"/>
    </source>
</evidence>
<dbReference type="GO" id="GO:0005737">
    <property type="term" value="C:cytoplasm"/>
    <property type="evidence" value="ECO:0007669"/>
    <property type="project" value="InterPro"/>
</dbReference>
<dbReference type="eggNOG" id="COG3705">
    <property type="taxonomic scope" value="Bacteria"/>
</dbReference>
<dbReference type="InterPro" id="IPR004516">
    <property type="entry name" value="HisRS/HisZ"/>
</dbReference>
<dbReference type="AlphaFoldDB" id="B9K9R6"/>
<dbReference type="PANTHER" id="PTHR43707:SF1">
    <property type="entry name" value="HISTIDINE--TRNA LIGASE, MITOCHONDRIAL-RELATED"/>
    <property type="match status" value="1"/>
</dbReference>